<protein>
    <submittedName>
        <fullName evidence="1">Uncharacterized protein</fullName>
    </submittedName>
</protein>
<dbReference type="Proteomes" id="UP000095009">
    <property type="component" value="Unassembled WGS sequence"/>
</dbReference>
<accession>A0A1E3PJN3</accession>
<name>A0A1E3PJN3_9ASCO</name>
<evidence type="ECO:0000313" key="1">
    <source>
        <dbReference type="EMBL" id="ODQ65414.1"/>
    </source>
</evidence>
<sequence>MVVLFLTGTIIIMTIQNMHHRASAEASSELEISVVKPPVADKADAIKVAILDSKNNVAAPAQDIDSEKIALAEKILI</sequence>
<dbReference type="EMBL" id="KV454410">
    <property type="protein sequence ID" value="ODQ65414.1"/>
    <property type="molecule type" value="Genomic_DNA"/>
</dbReference>
<keyword evidence="2" id="KW-1185">Reference proteome</keyword>
<gene>
    <name evidence="1" type="ORF">NADFUDRAFT_83395</name>
</gene>
<organism evidence="1 2">
    <name type="scientific">Nadsonia fulvescens var. elongata DSM 6958</name>
    <dbReference type="NCBI Taxonomy" id="857566"/>
    <lineage>
        <taxon>Eukaryota</taxon>
        <taxon>Fungi</taxon>
        <taxon>Dikarya</taxon>
        <taxon>Ascomycota</taxon>
        <taxon>Saccharomycotina</taxon>
        <taxon>Dipodascomycetes</taxon>
        <taxon>Dipodascales</taxon>
        <taxon>Dipodascales incertae sedis</taxon>
        <taxon>Nadsonia</taxon>
    </lineage>
</organism>
<proteinExistence type="predicted"/>
<dbReference type="AlphaFoldDB" id="A0A1E3PJN3"/>
<evidence type="ECO:0000313" key="2">
    <source>
        <dbReference type="Proteomes" id="UP000095009"/>
    </source>
</evidence>
<reference evidence="1 2" key="1">
    <citation type="journal article" date="2016" name="Proc. Natl. Acad. Sci. U.S.A.">
        <title>Comparative genomics of biotechnologically important yeasts.</title>
        <authorList>
            <person name="Riley R."/>
            <person name="Haridas S."/>
            <person name="Wolfe K.H."/>
            <person name="Lopes M.R."/>
            <person name="Hittinger C.T."/>
            <person name="Goeker M."/>
            <person name="Salamov A.A."/>
            <person name="Wisecaver J.H."/>
            <person name="Long T.M."/>
            <person name="Calvey C.H."/>
            <person name="Aerts A.L."/>
            <person name="Barry K.W."/>
            <person name="Choi C."/>
            <person name="Clum A."/>
            <person name="Coughlan A.Y."/>
            <person name="Deshpande S."/>
            <person name="Douglass A.P."/>
            <person name="Hanson S.J."/>
            <person name="Klenk H.-P."/>
            <person name="LaButti K.M."/>
            <person name="Lapidus A."/>
            <person name="Lindquist E.A."/>
            <person name="Lipzen A.M."/>
            <person name="Meier-Kolthoff J.P."/>
            <person name="Ohm R.A."/>
            <person name="Otillar R.P."/>
            <person name="Pangilinan J.L."/>
            <person name="Peng Y."/>
            <person name="Rokas A."/>
            <person name="Rosa C.A."/>
            <person name="Scheuner C."/>
            <person name="Sibirny A.A."/>
            <person name="Slot J.C."/>
            <person name="Stielow J.B."/>
            <person name="Sun H."/>
            <person name="Kurtzman C.P."/>
            <person name="Blackwell M."/>
            <person name="Grigoriev I.V."/>
            <person name="Jeffries T.W."/>
        </authorList>
    </citation>
    <scope>NUCLEOTIDE SEQUENCE [LARGE SCALE GENOMIC DNA]</scope>
    <source>
        <strain evidence="1 2">DSM 6958</strain>
    </source>
</reference>